<feature type="compositionally biased region" description="Acidic residues" evidence="1">
    <location>
        <begin position="392"/>
        <end position="429"/>
    </location>
</feature>
<feature type="region of interest" description="Disordered" evidence="1">
    <location>
        <begin position="293"/>
        <end position="429"/>
    </location>
</feature>
<feature type="compositionally biased region" description="Basic and acidic residues" evidence="1">
    <location>
        <begin position="360"/>
        <end position="384"/>
    </location>
</feature>
<evidence type="ECO:0000256" key="1">
    <source>
        <dbReference type="SAM" id="MobiDB-lite"/>
    </source>
</evidence>
<accession>A0AAD2CUB3</accession>
<feature type="compositionally biased region" description="Basic and acidic residues" evidence="1">
    <location>
        <begin position="302"/>
        <end position="323"/>
    </location>
</feature>
<proteinExistence type="predicted"/>
<gene>
    <name evidence="2" type="ORF">CYCCA115_LOCUS8478</name>
</gene>
<feature type="compositionally biased region" description="Basic and acidic residues" evidence="1">
    <location>
        <begin position="337"/>
        <end position="350"/>
    </location>
</feature>
<comment type="caution">
    <text evidence="2">The sequence shown here is derived from an EMBL/GenBank/DDBJ whole genome shotgun (WGS) entry which is preliminary data.</text>
</comment>
<organism evidence="2 3">
    <name type="scientific">Cylindrotheca closterium</name>
    <dbReference type="NCBI Taxonomy" id="2856"/>
    <lineage>
        <taxon>Eukaryota</taxon>
        <taxon>Sar</taxon>
        <taxon>Stramenopiles</taxon>
        <taxon>Ochrophyta</taxon>
        <taxon>Bacillariophyta</taxon>
        <taxon>Bacillariophyceae</taxon>
        <taxon>Bacillariophycidae</taxon>
        <taxon>Bacillariales</taxon>
        <taxon>Bacillariaceae</taxon>
        <taxon>Cylindrotheca</taxon>
    </lineage>
</organism>
<sequence>MAGKKKTSKGSQRPPEVEKLLKPAIAVALAMIVYQFFKGINSEVIRVNVMDELELREVLFGEAEGKNYAVLCHAENATFPISSVFADASSDGGAPAEFRLLDCNHVLVSSEKTIYERFNLNKKQRPTIFVSGKIGPPKQVPAKHLKTGSMLVKALKNLLVPKAEKIETTQDLRSKCLDKDVCALLLKGGKVSPNYVKDAMSKLLVEFPKVAFAAIDTSVLYVKGIEAEYLPEFSSGQPRFVVFQKVTGGTGKKDGRLKTSLATLPGHGVGYGPMSNLIGEVVSKKADMKKVSTLPTIKTRTKKLEQEEKAKRERRSDQQKRQDGGTTPGGAFQTNDGTKEGRKAERDRRRAEHRKNNPNYKEKTPEEIAEMERKRRQRMEEEAAKWNMAPEDMPEGDYMFEDEDEGEYYETVDEDEEEGEEDEDVLDLD</sequence>
<protein>
    <submittedName>
        <fullName evidence="2">Uncharacterized protein</fullName>
    </submittedName>
</protein>
<evidence type="ECO:0000313" key="3">
    <source>
        <dbReference type="Proteomes" id="UP001295423"/>
    </source>
</evidence>
<keyword evidence="3" id="KW-1185">Reference proteome</keyword>
<reference evidence="2" key="1">
    <citation type="submission" date="2023-08" db="EMBL/GenBank/DDBJ databases">
        <authorList>
            <person name="Audoor S."/>
            <person name="Bilcke G."/>
        </authorList>
    </citation>
    <scope>NUCLEOTIDE SEQUENCE</scope>
</reference>
<dbReference type="AlphaFoldDB" id="A0AAD2CUB3"/>
<dbReference type="Proteomes" id="UP001295423">
    <property type="component" value="Unassembled WGS sequence"/>
</dbReference>
<evidence type="ECO:0000313" key="2">
    <source>
        <dbReference type="EMBL" id="CAJ1943513.1"/>
    </source>
</evidence>
<name>A0AAD2CUB3_9STRA</name>
<dbReference type="EMBL" id="CAKOGP040001113">
    <property type="protein sequence ID" value="CAJ1943513.1"/>
    <property type="molecule type" value="Genomic_DNA"/>
</dbReference>